<dbReference type="InterPro" id="IPR010359">
    <property type="entry name" value="IrrE_HExxH"/>
</dbReference>
<keyword evidence="2 10" id="KW-0547">Nucleotide-binding</keyword>
<dbReference type="CDD" id="cd17932">
    <property type="entry name" value="DEXQc_UvrD"/>
    <property type="match status" value="1"/>
</dbReference>
<feature type="domain" description="UvrD-like helicase ATP-binding" evidence="12">
    <location>
        <begin position="195"/>
        <end position="493"/>
    </location>
</feature>
<dbReference type="AlphaFoldDB" id="A0A432MEP7"/>
<dbReference type="InterPro" id="IPR014017">
    <property type="entry name" value="DNA_helicase_UvrD-like_C"/>
</dbReference>
<organism evidence="14 15">
    <name type="scientific">Tautonia sociabilis</name>
    <dbReference type="NCBI Taxonomy" id="2080755"/>
    <lineage>
        <taxon>Bacteria</taxon>
        <taxon>Pseudomonadati</taxon>
        <taxon>Planctomycetota</taxon>
        <taxon>Planctomycetia</taxon>
        <taxon>Isosphaerales</taxon>
        <taxon>Isosphaeraceae</taxon>
        <taxon>Tautonia</taxon>
    </lineage>
</organism>
<reference evidence="14 15" key="1">
    <citation type="submission" date="2018-12" db="EMBL/GenBank/DDBJ databases">
        <authorList>
            <person name="Toschakov S.V."/>
        </authorList>
    </citation>
    <scope>NUCLEOTIDE SEQUENCE [LARGE SCALE GENOMIC DNA]</scope>
    <source>
        <strain evidence="14 15">GM2012</strain>
    </source>
</reference>
<protein>
    <recommendedName>
        <fullName evidence="8">DNA 3'-5' helicase</fullName>
        <ecNumber evidence="8">5.6.2.4</ecNumber>
    </recommendedName>
</protein>
<comment type="catalytic activity">
    <reaction evidence="7">
        <text>Couples ATP hydrolysis with the unwinding of duplex DNA by translocating in the 3'-5' direction.</text>
        <dbReference type="EC" id="5.6.2.4"/>
    </reaction>
</comment>
<dbReference type="GO" id="GO:0016787">
    <property type="term" value="F:hydrolase activity"/>
    <property type="evidence" value="ECO:0007669"/>
    <property type="project" value="UniProtKB-UniRule"/>
</dbReference>
<sequence>MSAWSEVRRLARLRHAELAPATDELVPAAVLLAAAEEKTGVKRIPRPPNDVLLDGAEAAYDRDCRHIYYSNATEPSLANFHIAHEYGHHWLDATDTACDHAELSVSTPAEPGMSSVGEADAYSPKERAEAQANLFAREFLLPREKLRRRCSRGDIDARALATDLGVPVDLVMQQMADALLLPDERDIEEERRPEEPPDDSQGEAIRAPAEARMVRAGPGTGKTRTLVGRVAHLVAEGEDPSSIVALTYSNAAAQDLAARIRAAIGERATALWSGTFHAYGLEMLRKYGGAIGLPVELKHIDRTDSLMLLEELLPKLKLDHYLDLHEPLRALASILNAISRAKDELATPEDYERCARQMLDDAADEPSRLAARRALEVARAYAVYEETLRERGWLDFGDLIARSVELLQKHPEVRAAIREEKRHILVDEYQDMNRASGVLLRELVEPGRGPWVVGDVRQAIYRFRGASPTNMSRFPQDFPGAQTTDLSVNYRSGGKIVRTFEAFGIRMGCAPLSSACVLTAHRGDDNGEVHYELATTREAEAYGIATTIQSRVAAGGTFGNHAILGKTHTVLARIASVLESAGVPCLYFGDFFERPEIRDLLALLSVVAEPKGVGLLRVAQLPQYAIPPGDITPMCAWRRAQRVPMLAAVRRSAEIDGVSEAGRQGLARLAADLVDVDWPMTAHSFLMRYLFGTGTHLRRLLDDESVAGQQRRLAVYQLLLVAFSFKAPSDVDPKRAFLDHVRRLEVLDEEKQLRQLPAAAVDIDAVRLMTIHASKGLEFPCVHIPSLTTRHFPSAARPEPCPLPAGMLDTDSLMTRDAEEESVFFVALSRARDILFLSRALTNGGQSTKNPSRFLAHVASHLPRPLDGAAGWTAVGPPEPSWPLLWAPPLGGELSSRSLEMYLTCPRRYYYEHVLELSGSDEATPYLKFQSALHATIAWMRSVASPQEREDGLAARFEDDWTRIGPSDHPFGPVYRSVAEKMLRTAVSVMGGECLPTERQVRLPATGHVVRCRVDHVEATTGGIVIRRLKTSTLAKNEKAEPRYALWQAAVLNDHPGQYCSFEHVSLLDGERRATRVEPSKVEEQLQAFEEAIDGIRSGCFDPKPHTWCPTCAYYFICPSHGVTL</sequence>
<evidence type="ECO:0000256" key="5">
    <source>
        <dbReference type="ARBA" id="ARBA00022840"/>
    </source>
</evidence>
<evidence type="ECO:0000256" key="2">
    <source>
        <dbReference type="ARBA" id="ARBA00022741"/>
    </source>
</evidence>
<dbReference type="GO" id="GO:0005524">
    <property type="term" value="F:ATP binding"/>
    <property type="evidence" value="ECO:0007669"/>
    <property type="project" value="UniProtKB-UniRule"/>
</dbReference>
<name>A0A432MEP7_9BACT</name>
<keyword evidence="5 10" id="KW-0067">ATP-binding</keyword>
<keyword evidence="6" id="KW-0413">Isomerase</keyword>
<dbReference type="Gene3D" id="1.10.10.2910">
    <property type="match status" value="1"/>
</dbReference>
<dbReference type="Gene3D" id="1.10.486.10">
    <property type="entry name" value="PCRA, domain 4"/>
    <property type="match status" value="1"/>
</dbReference>
<evidence type="ECO:0000256" key="3">
    <source>
        <dbReference type="ARBA" id="ARBA00022801"/>
    </source>
</evidence>
<dbReference type="InterPro" id="IPR038726">
    <property type="entry name" value="PDDEXK_AddAB-type"/>
</dbReference>
<keyword evidence="15" id="KW-1185">Reference proteome</keyword>
<dbReference type="Gene3D" id="1.10.10.160">
    <property type="match status" value="1"/>
</dbReference>
<keyword evidence="3 10" id="KW-0378">Hydrolase</keyword>
<evidence type="ECO:0000256" key="8">
    <source>
        <dbReference type="ARBA" id="ARBA00034808"/>
    </source>
</evidence>
<evidence type="ECO:0000313" key="15">
    <source>
        <dbReference type="Proteomes" id="UP000280296"/>
    </source>
</evidence>
<dbReference type="Pfam" id="PF00580">
    <property type="entry name" value="UvrD-helicase"/>
    <property type="match status" value="1"/>
</dbReference>
<reference evidence="14 15" key="2">
    <citation type="submission" date="2019-01" db="EMBL/GenBank/DDBJ databases">
        <title>Tautonia sociabilis, a novel thermotolerant planctomycete of Isosphaeraceae family, isolated from a 4000 m deep subterranean habitat.</title>
        <authorList>
            <person name="Kovaleva O.L."/>
            <person name="Elcheninov A.G."/>
            <person name="Van Heerden E."/>
            <person name="Toshchakov S.V."/>
            <person name="Novikov A."/>
            <person name="Bonch-Osmolovskaya E.A."/>
            <person name="Kublanov I.V."/>
        </authorList>
    </citation>
    <scope>NUCLEOTIDE SEQUENCE [LARGE SCALE GENOMIC DNA]</scope>
    <source>
        <strain evidence="14 15">GM2012</strain>
    </source>
</reference>
<dbReference type="OrthoDB" id="9806690at2"/>
<dbReference type="InterPro" id="IPR027417">
    <property type="entry name" value="P-loop_NTPase"/>
</dbReference>
<dbReference type="Pfam" id="PF13361">
    <property type="entry name" value="UvrD_C"/>
    <property type="match status" value="2"/>
</dbReference>
<proteinExistence type="inferred from homology"/>
<dbReference type="SUPFAM" id="SSF52540">
    <property type="entry name" value="P-loop containing nucleoside triphosphate hydrolases"/>
    <property type="match status" value="1"/>
</dbReference>
<dbReference type="GO" id="GO:0000725">
    <property type="term" value="P:recombinational repair"/>
    <property type="evidence" value="ECO:0007669"/>
    <property type="project" value="TreeGrafter"/>
</dbReference>
<dbReference type="PROSITE" id="PS51198">
    <property type="entry name" value="UVRD_HELICASE_ATP_BIND"/>
    <property type="match status" value="1"/>
</dbReference>
<dbReference type="InterPro" id="IPR000212">
    <property type="entry name" value="DNA_helicase_UvrD/REP"/>
</dbReference>
<comment type="catalytic activity">
    <reaction evidence="9">
        <text>ATP + H2O = ADP + phosphate + H(+)</text>
        <dbReference type="Rhea" id="RHEA:13065"/>
        <dbReference type="ChEBI" id="CHEBI:15377"/>
        <dbReference type="ChEBI" id="CHEBI:15378"/>
        <dbReference type="ChEBI" id="CHEBI:30616"/>
        <dbReference type="ChEBI" id="CHEBI:43474"/>
        <dbReference type="ChEBI" id="CHEBI:456216"/>
        <dbReference type="EC" id="5.6.2.4"/>
    </reaction>
</comment>
<dbReference type="GO" id="GO:0005829">
    <property type="term" value="C:cytosol"/>
    <property type="evidence" value="ECO:0007669"/>
    <property type="project" value="TreeGrafter"/>
</dbReference>
<evidence type="ECO:0000259" key="13">
    <source>
        <dbReference type="PROSITE" id="PS51217"/>
    </source>
</evidence>
<feature type="region of interest" description="Disordered" evidence="11">
    <location>
        <begin position="182"/>
        <end position="206"/>
    </location>
</feature>
<accession>A0A432MEP7</accession>
<dbReference type="Proteomes" id="UP000280296">
    <property type="component" value="Unassembled WGS sequence"/>
</dbReference>
<evidence type="ECO:0000256" key="10">
    <source>
        <dbReference type="PROSITE-ProRule" id="PRU00560"/>
    </source>
</evidence>
<dbReference type="Pfam" id="PF12705">
    <property type="entry name" value="PDDEXK_1"/>
    <property type="match status" value="1"/>
</dbReference>
<comment type="similarity">
    <text evidence="1">Belongs to the helicase family. UvrD subfamily.</text>
</comment>
<dbReference type="InterPro" id="IPR014016">
    <property type="entry name" value="UvrD-like_ATP-bd"/>
</dbReference>
<dbReference type="InterPro" id="IPR013986">
    <property type="entry name" value="DExx_box_DNA_helicase_dom_sf"/>
</dbReference>
<dbReference type="GO" id="GO:0043138">
    <property type="term" value="F:3'-5' DNA helicase activity"/>
    <property type="evidence" value="ECO:0007669"/>
    <property type="project" value="UniProtKB-EC"/>
</dbReference>
<evidence type="ECO:0000256" key="7">
    <source>
        <dbReference type="ARBA" id="ARBA00034617"/>
    </source>
</evidence>
<evidence type="ECO:0000256" key="4">
    <source>
        <dbReference type="ARBA" id="ARBA00022806"/>
    </source>
</evidence>
<dbReference type="GO" id="GO:0033202">
    <property type="term" value="C:DNA helicase complex"/>
    <property type="evidence" value="ECO:0007669"/>
    <property type="project" value="TreeGrafter"/>
</dbReference>
<dbReference type="GO" id="GO:0003677">
    <property type="term" value="F:DNA binding"/>
    <property type="evidence" value="ECO:0007669"/>
    <property type="project" value="InterPro"/>
</dbReference>
<dbReference type="PANTHER" id="PTHR11070:SF55">
    <property type="entry name" value="DNA 3'-5' HELICASE"/>
    <property type="match status" value="1"/>
</dbReference>
<evidence type="ECO:0000256" key="1">
    <source>
        <dbReference type="ARBA" id="ARBA00009922"/>
    </source>
</evidence>
<keyword evidence="4 10" id="KW-0347">Helicase</keyword>
<evidence type="ECO:0000313" key="14">
    <source>
        <dbReference type="EMBL" id="RUL84030.1"/>
    </source>
</evidence>
<evidence type="ECO:0000256" key="11">
    <source>
        <dbReference type="SAM" id="MobiDB-lite"/>
    </source>
</evidence>
<evidence type="ECO:0000259" key="12">
    <source>
        <dbReference type="PROSITE" id="PS51198"/>
    </source>
</evidence>
<dbReference type="EC" id="5.6.2.4" evidence="8"/>
<dbReference type="Gene3D" id="3.40.50.300">
    <property type="entry name" value="P-loop containing nucleotide triphosphate hydrolases"/>
    <property type="match status" value="2"/>
</dbReference>
<dbReference type="Pfam" id="PF06114">
    <property type="entry name" value="Peptidase_M78"/>
    <property type="match status" value="1"/>
</dbReference>
<evidence type="ECO:0000256" key="6">
    <source>
        <dbReference type="ARBA" id="ARBA00023235"/>
    </source>
</evidence>
<feature type="binding site" evidence="10">
    <location>
        <begin position="216"/>
        <end position="223"/>
    </location>
    <ligand>
        <name>ATP</name>
        <dbReference type="ChEBI" id="CHEBI:30616"/>
    </ligand>
</feature>
<feature type="compositionally biased region" description="Basic and acidic residues" evidence="11">
    <location>
        <begin position="182"/>
        <end position="195"/>
    </location>
</feature>
<comment type="caution">
    <text evidence="14">The sequence shown here is derived from an EMBL/GenBank/DDBJ whole genome shotgun (WGS) entry which is preliminary data.</text>
</comment>
<dbReference type="RefSeq" id="WP_126727449.1">
    <property type="nucleotide sequence ID" value="NZ_RYZH01000053.1"/>
</dbReference>
<dbReference type="EMBL" id="RYZH01000053">
    <property type="protein sequence ID" value="RUL84030.1"/>
    <property type="molecule type" value="Genomic_DNA"/>
</dbReference>
<gene>
    <name evidence="14" type="ORF">TsocGM_21145</name>
</gene>
<feature type="domain" description="UvrD-like helicase C-terminal" evidence="13">
    <location>
        <begin position="497"/>
        <end position="776"/>
    </location>
</feature>
<dbReference type="PANTHER" id="PTHR11070">
    <property type="entry name" value="UVRD / RECB / PCRA DNA HELICASE FAMILY MEMBER"/>
    <property type="match status" value="1"/>
</dbReference>
<evidence type="ECO:0000256" key="9">
    <source>
        <dbReference type="ARBA" id="ARBA00048988"/>
    </source>
</evidence>
<dbReference type="PROSITE" id="PS51217">
    <property type="entry name" value="UVRD_HELICASE_CTER"/>
    <property type="match status" value="1"/>
</dbReference>